<evidence type="ECO:0000313" key="1">
    <source>
        <dbReference type="EMBL" id="GAG91106.1"/>
    </source>
</evidence>
<organism evidence="1">
    <name type="scientific">marine sediment metagenome</name>
    <dbReference type="NCBI Taxonomy" id="412755"/>
    <lineage>
        <taxon>unclassified sequences</taxon>
        <taxon>metagenomes</taxon>
        <taxon>ecological metagenomes</taxon>
    </lineage>
</organism>
<gene>
    <name evidence="1" type="ORF">S01H4_50320</name>
</gene>
<accession>X1D3P0</accession>
<feature type="non-terminal residue" evidence="1">
    <location>
        <position position="272"/>
    </location>
</feature>
<protein>
    <submittedName>
        <fullName evidence="1">Uncharacterized protein</fullName>
    </submittedName>
</protein>
<feature type="non-terminal residue" evidence="1">
    <location>
        <position position="1"/>
    </location>
</feature>
<reference evidence="1" key="1">
    <citation type="journal article" date="2014" name="Front. Microbiol.">
        <title>High frequency of phylogenetically diverse reductive dehalogenase-homologous genes in deep subseafloor sedimentary metagenomes.</title>
        <authorList>
            <person name="Kawai M."/>
            <person name="Futagami T."/>
            <person name="Toyoda A."/>
            <person name="Takaki Y."/>
            <person name="Nishi S."/>
            <person name="Hori S."/>
            <person name="Arai W."/>
            <person name="Tsubouchi T."/>
            <person name="Morono Y."/>
            <person name="Uchiyama I."/>
            <person name="Ito T."/>
            <person name="Fujiyama A."/>
            <person name="Inagaki F."/>
            <person name="Takami H."/>
        </authorList>
    </citation>
    <scope>NUCLEOTIDE SEQUENCE</scope>
    <source>
        <strain evidence="1">Expedition CK06-06</strain>
    </source>
</reference>
<name>X1D3P0_9ZZZZ</name>
<dbReference type="EMBL" id="BART01028561">
    <property type="protein sequence ID" value="GAG91106.1"/>
    <property type="molecule type" value="Genomic_DNA"/>
</dbReference>
<sequence>PGFGTFTKAYIYSASGGASLILSTEGDLTSFSRIYDNGDTQLKIEKTTADGAGSSTIFINPLPQNSSSSAKIEFFRSTNTGGLRQFILYEGDGSNTVTMTLNAATGSITAIGTVQGNTITDGTMTSTGGVLSSGTINATDVLRADVIGPIDETDDTLIELATNVVTISGILLSNGLGVGVSPTSNKLINILATQDGKTSGEISNQGTDTGSYAGLFSTSDSGSLSILAHGSGRTATRQGITLGGRNEILSNGAELIIGTHLFHPVLQFLHFP</sequence>
<dbReference type="AlphaFoldDB" id="X1D3P0"/>
<proteinExistence type="predicted"/>
<comment type="caution">
    <text evidence="1">The sequence shown here is derived from an EMBL/GenBank/DDBJ whole genome shotgun (WGS) entry which is preliminary data.</text>
</comment>